<dbReference type="PROSITE" id="PS00059">
    <property type="entry name" value="ADH_ZINC"/>
    <property type="match status" value="1"/>
</dbReference>
<feature type="compositionally biased region" description="Basic and acidic residues" evidence="6">
    <location>
        <begin position="393"/>
        <end position="405"/>
    </location>
</feature>
<dbReference type="CDD" id="cd08283">
    <property type="entry name" value="FDH_like_1"/>
    <property type="match status" value="1"/>
</dbReference>
<dbReference type="EMBL" id="JBHSNA010000002">
    <property type="protein sequence ID" value="MFC5565420.1"/>
    <property type="molecule type" value="Genomic_DNA"/>
</dbReference>
<dbReference type="InterPro" id="IPR011032">
    <property type="entry name" value="GroES-like_sf"/>
</dbReference>
<evidence type="ECO:0000256" key="3">
    <source>
        <dbReference type="ARBA" id="ARBA00022833"/>
    </source>
</evidence>
<evidence type="ECO:0000256" key="4">
    <source>
        <dbReference type="ARBA" id="ARBA00023002"/>
    </source>
</evidence>
<dbReference type="Pfam" id="PF08240">
    <property type="entry name" value="ADH_N"/>
    <property type="match status" value="1"/>
</dbReference>
<dbReference type="Gene3D" id="3.40.50.720">
    <property type="entry name" value="NAD(P)-binding Rossmann-like Domain"/>
    <property type="match status" value="1"/>
</dbReference>
<gene>
    <name evidence="9" type="ORF">ACFPOC_03205</name>
</gene>
<feature type="domain" description="Alcohol dehydrogenase-like N-terminal" evidence="8">
    <location>
        <begin position="25"/>
        <end position="153"/>
    </location>
</feature>
<dbReference type="InterPro" id="IPR013154">
    <property type="entry name" value="ADH-like_N"/>
</dbReference>
<feature type="domain" description="Alcohol dehydrogenase-like C-terminal" evidence="7">
    <location>
        <begin position="197"/>
        <end position="264"/>
    </location>
</feature>
<evidence type="ECO:0000256" key="5">
    <source>
        <dbReference type="RuleBase" id="RU361277"/>
    </source>
</evidence>
<keyword evidence="4 9" id="KW-0560">Oxidoreductase</keyword>
<dbReference type="RefSeq" id="WP_209837828.1">
    <property type="nucleotide sequence ID" value="NZ_JAGGJP010000002.1"/>
</dbReference>
<reference evidence="10" key="1">
    <citation type="journal article" date="2019" name="Int. J. Syst. Evol. Microbiol.">
        <title>The Global Catalogue of Microorganisms (GCM) 10K type strain sequencing project: providing services to taxonomists for standard genome sequencing and annotation.</title>
        <authorList>
            <consortium name="The Broad Institute Genomics Platform"/>
            <consortium name="The Broad Institute Genome Sequencing Center for Infectious Disease"/>
            <person name="Wu L."/>
            <person name="Ma J."/>
        </authorList>
    </citation>
    <scope>NUCLEOTIDE SEQUENCE [LARGE SCALE GENOMIC DNA]</scope>
    <source>
        <strain evidence="10">KACC 11588</strain>
    </source>
</reference>
<comment type="cofactor">
    <cofactor evidence="1 5">
        <name>Zn(2+)</name>
        <dbReference type="ChEBI" id="CHEBI:29105"/>
    </cofactor>
</comment>
<dbReference type="InterPro" id="IPR036291">
    <property type="entry name" value="NAD(P)-bd_dom_sf"/>
</dbReference>
<evidence type="ECO:0000256" key="2">
    <source>
        <dbReference type="ARBA" id="ARBA00022723"/>
    </source>
</evidence>
<keyword evidence="3 5" id="KW-0862">Zinc</keyword>
<dbReference type="Proteomes" id="UP001596056">
    <property type="component" value="Unassembled WGS sequence"/>
</dbReference>
<dbReference type="SUPFAM" id="SSF51735">
    <property type="entry name" value="NAD(P)-binding Rossmann-fold domains"/>
    <property type="match status" value="1"/>
</dbReference>
<sequence>MRALTYHGKMKVQVDSHPDPQIVNPRDAIIEVTSTAICGSDLHLFDGVIPGVLKGDILGHEFMGRVVEVGPKSTLEVGQRVVVPFTISCGACFHCRNQEFSHCDNSNPVEKQDMSETLYGHSMAGLFGYSHLTGGYPGGQAEFVRVPFSDVGPIVIPDHIPDEQALFLSDILPTGWMAADQATVEPGDTIVVWGAGPVGLFAAQSAKVMGAEQVIVIDHYPRRLALARKMGAKVIDRSQTNVLEALMEMTGGQGPDAVIDAVGMESHGFGNFNLPDTIKQKVGIGADRIGALREAITAVRKGGRVSVPGAYGGMSDKFPTGALMEKGLTLRTGQTHVQRYYRELLERIERGEIDTTFLISHVMALEDAPRGYDQFRNNQNEWTKVVLKPKWEKGRQEEGRARTELDMEAGVAAGPRPAALSTEEALHA</sequence>
<dbReference type="EC" id="1.1.1.-" evidence="9"/>
<dbReference type="PANTHER" id="PTHR42813:SF2">
    <property type="entry name" value="DEHYDROGENASE, ZINC-CONTAINING, PUTATIVE (AFU_ORTHOLOGUE AFUA_2G02810)-RELATED"/>
    <property type="match status" value="1"/>
</dbReference>
<evidence type="ECO:0000256" key="1">
    <source>
        <dbReference type="ARBA" id="ARBA00001947"/>
    </source>
</evidence>
<dbReference type="SUPFAM" id="SSF50129">
    <property type="entry name" value="GroES-like"/>
    <property type="match status" value="1"/>
</dbReference>
<evidence type="ECO:0000256" key="6">
    <source>
        <dbReference type="SAM" id="MobiDB-lite"/>
    </source>
</evidence>
<evidence type="ECO:0000259" key="7">
    <source>
        <dbReference type="Pfam" id="PF00107"/>
    </source>
</evidence>
<evidence type="ECO:0000259" key="8">
    <source>
        <dbReference type="Pfam" id="PF08240"/>
    </source>
</evidence>
<feature type="region of interest" description="Disordered" evidence="6">
    <location>
        <begin position="393"/>
        <end position="428"/>
    </location>
</feature>
<dbReference type="InterPro" id="IPR002328">
    <property type="entry name" value="ADH_Zn_CS"/>
</dbReference>
<protein>
    <submittedName>
        <fullName evidence="9">Zinc-dependent alcohol dehydrogenase</fullName>
        <ecNumber evidence="9">1.1.1.-</ecNumber>
    </submittedName>
</protein>
<organism evidence="9 10">
    <name type="scientific">Rubellimicrobium aerolatum</name>
    <dbReference type="NCBI Taxonomy" id="490979"/>
    <lineage>
        <taxon>Bacteria</taxon>
        <taxon>Pseudomonadati</taxon>
        <taxon>Pseudomonadota</taxon>
        <taxon>Alphaproteobacteria</taxon>
        <taxon>Rhodobacterales</taxon>
        <taxon>Roseobacteraceae</taxon>
        <taxon>Rubellimicrobium</taxon>
    </lineage>
</organism>
<dbReference type="Pfam" id="PF00107">
    <property type="entry name" value="ADH_zinc_N"/>
    <property type="match status" value="1"/>
</dbReference>
<dbReference type="PANTHER" id="PTHR42813">
    <property type="entry name" value="ZINC-TYPE ALCOHOL DEHYDROGENASE-LIKE"/>
    <property type="match status" value="1"/>
</dbReference>
<dbReference type="InterPro" id="IPR013149">
    <property type="entry name" value="ADH-like_C"/>
</dbReference>
<name>A0ABW0S925_9RHOB</name>
<comment type="similarity">
    <text evidence="5">Belongs to the zinc-containing alcohol dehydrogenase family.</text>
</comment>
<keyword evidence="2 5" id="KW-0479">Metal-binding</keyword>
<accession>A0ABW0S925</accession>
<keyword evidence="10" id="KW-1185">Reference proteome</keyword>
<evidence type="ECO:0000313" key="9">
    <source>
        <dbReference type="EMBL" id="MFC5565420.1"/>
    </source>
</evidence>
<dbReference type="Gene3D" id="3.90.180.10">
    <property type="entry name" value="Medium-chain alcohol dehydrogenases, catalytic domain"/>
    <property type="match status" value="1"/>
</dbReference>
<proteinExistence type="inferred from homology"/>
<comment type="caution">
    <text evidence="9">The sequence shown here is derived from an EMBL/GenBank/DDBJ whole genome shotgun (WGS) entry which is preliminary data.</text>
</comment>
<dbReference type="GO" id="GO:0016491">
    <property type="term" value="F:oxidoreductase activity"/>
    <property type="evidence" value="ECO:0007669"/>
    <property type="project" value="UniProtKB-KW"/>
</dbReference>
<evidence type="ECO:0000313" key="10">
    <source>
        <dbReference type="Proteomes" id="UP001596056"/>
    </source>
</evidence>